<dbReference type="Pfam" id="PF03466">
    <property type="entry name" value="LysR_substrate"/>
    <property type="match status" value="1"/>
</dbReference>
<dbReference type="SUPFAM" id="SSF53850">
    <property type="entry name" value="Periplasmic binding protein-like II"/>
    <property type="match status" value="1"/>
</dbReference>
<keyword evidence="3" id="KW-0238">DNA-binding</keyword>
<dbReference type="Gene3D" id="1.10.10.10">
    <property type="entry name" value="Winged helix-like DNA-binding domain superfamily/Winged helix DNA-binding domain"/>
    <property type="match status" value="1"/>
</dbReference>
<evidence type="ECO:0000256" key="3">
    <source>
        <dbReference type="ARBA" id="ARBA00023125"/>
    </source>
</evidence>
<dbReference type="Pfam" id="PF00126">
    <property type="entry name" value="HTH_1"/>
    <property type="match status" value="1"/>
</dbReference>
<proteinExistence type="inferred from homology"/>
<dbReference type="OrthoDB" id="5526340at2"/>
<evidence type="ECO:0000256" key="4">
    <source>
        <dbReference type="ARBA" id="ARBA00023163"/>
    </source>
</evidence>
<dbReference type="GO" id="GO:0043565">
    <property type="term" value="F:sequence-specific DNA binding"/>
    <property type="evidence" value="ECO:0007669"/>
    <property type="project" value="TreeGrafter"/>
</dbReference>
<evidence type="ECO:0000256" key="1">
    <source>
        <dbReference type="ARBA" id="ARBA00009437"/>
    </source>
</evidence>
<keyword evidence="2" id="KW-0805">Transcription regulation</keyword>
<organism evidence="6 7">
    <name type="scientific">Photobacterium leiognathi</name>
    <dbReference type="NCBI Taxonomy" id="553611"/>
    <lineage>
        <taxon>Bacteria</taxon>
        <taxon>Pseudomonadati</taxon>
        <taxon>Pseudomonadota</taxon>
        <taxon>Gammaproteobacteria</taxon>
        <taxon>Vibrionales</taxon>
        <taxon>Vibrionaceae</taxon>
        <taxon>Photobacterium</taxon>
    </lineage>
</organism>
<protein>
    <submittedName>
        <fullName evidence="6">LysR family transcriptional regulator</fullName>
    </submittedName>
</protein>
<dbReference type="GO" id="GO:0003700">
    <property type="term" value="F:DNA-binding transcription factor activity"/>
    <property type="evidence" value="ECO:0007669"/>
    <property type="project" value="InterPro"/>
</dbReference>
<sequence>MARKRLPPLNWLRAFEVSAKHLNFTQASYELSLTQAAVSHQVKGLEAYLGVLLFKRLPRGLELTQEGKAYIPVVSQAINKLIGATDELFGSNSSKPLIIKVNLVYFLNYLAPRLNDFITQYPEINLNIVSNIWSEDGEKDFHFDIRHGEGCWTDVYFDRITWDKLLPVCHPICVNGKEPPSSPNQLNNYQLLHVIGYRSGWQHWLDQSGFHHIDVSGGIRLDTLASAMRLAEVGVGIALGRSSLIHEAVKEGRLLIPFKQEIATNEAFYLISRPTTFENPDAITFRNWILSQVTNSDLKDLQC</sequence>
<dbReference type="AlphaFoldDB" id="A0A2T3M9T7"/>
<dbReference type="Proteomes" id="UP000240410">
    <property type="component" value="Unassembled WGS sequence"/>
</dbReference>
<dbReference type="PANTHER" id="PTHR30537">
    <property type="entry name" value="HTH-TYPE TRANSCRIPTIONAL REGULATOR"/>
    <property type="match status" value="1"/>
</dbReference>
<evidence type="ECO:0000313" key="7">
    <source>
        <dbReference type="Proteomes" id="UP000240410"/>
    </source>
</evidence>
<evidence type="ECO:0000256" key="2">
    <source>
        <dbReference type="ARBA" id="ARBA00023015"/>
    </source>
</evidence>
<evidence type="ECO:0000259" key="5">
    <source>
        <dbReference type="PROSITE" id="PS50931"/>
    </source>
</evidence>
<dbReference type="PROSITE" id="PS50931">
    <property type="entry name" value="HTH_LYSR"/>
    <property type="match status" value="1"/>
</dbReference>
<gene>
    <name evidence="6" type="ORF">CTM89_12255</name>
</gene>
<dbReference type="InterPro" id="IPR005119">
    <property type="entry name" value="LysR_subst-bd"/>
</dbReference>
<dbReference type="GO" id="GO:0006351">
    <property type="term" value="P:DNA-templated transcription"/>
    <property type="evidence" value="ECO:0007669"/>
    <property type="project" value="TreeGrafter"/>
</dbReference>
<dbReference type="SUPFAM" id="SSF46785">
    <property type="entry name" value="Winged helix' DNA-binding domain"/>
    <property type="match status" value="1"/>
</dbReference>
<evidence type="ECO:0000313" key="6">
    <source>
        <dbReference type="EMBL" id="PSV89460.1"/>
    </source>
</evidence>
<comment type="similarity">
    <text evidence="1">Belongs to the LysR transcriptional regulatory family.</text>
</comment>
<dbReference type="InterPro" id="IPR000847">
    <property type="entry name" value="LysR_HTH_N"/>
</dbReference>
<dbReference type="PRINTS" id="PR00039">
    <property type="entry name" value="HTHLYSR"/>
</dbReference>
<dbReference type="PANTHER" id="PTHR30537:SF74">
    <property type="entry name" value="HTH-TYPE TRANSCRIPTIONAL REGULATOR TRPI"/>
    <property type="match status" value="1"/>
</dbReference>
<dbReference type="EMBL" id="PYOJ01000013">
    <property type="protein sequence ID" value="PSV89460.1"/>
    <property type="molecule type" value="Genomic_DNA"/>
</dbReference>
<accession>A0A2T3M9T7</accession>
<dbReference type="InterPro" id="IPR036388">
    <property type="entry name" value="WH-like_DNA-bd_sf"/>
</dbReference>
<reference evidence="6 7" key="1">
    <citation type="submission" date="2018-03" db="EMBL/GenBank/DDBJ databases">
        <title>Whole genome sequencing of Histamine producing bacteria.</title>
        <authorList>
            <person name="Butler K."/>
        </authorList>
    </citation>
    <scope>NUCLEOTIDE SEQUENCE [LARGE SCALE GENOMIC DNA]</scope>
    <source>
        <strain evidence="6 7">ATCC 33979</strain>
    </source>
</reference>
<name>A0A2T3M9T7_PHOLE</name>
<dbReference type="Gene3D" id="3.40.190.10">
    <property type="entry name" value="Periplasmic binding protein-like II"/>
    <property type="match status" value="2"/>
</dbReference>
<dbReference type="CDD" id="cd08432">
    <property type="entry name" value="PBP2_GcdR_TrpI_HvrB_AmpR_like"/>
    <property type="match status" value="1"/>
</dbReference>
<feature type="domain" description="HTH lysR-type" evidence="5">
    <location>
        <begin position="7"/>
        <end position="64"/>
    </location>
</feature>
<dbReference type="InterPro" id="IPR058163">
    <property type="entry name" value="LysR-type_TF_proteobact-type"/>
</dbReference>
<comment type="caution">
    <text evidence="6">The sequence shown here is derived from an EMBL/GenBank/DDBJ whole genome shotgun (WGS) entry which is preliminary data.</text>
</comment>
<dbReference type="InterPro" id="IPR036390">
    <property type="entry name" value="WH_DNA-bd_sf"/>
</dbReference>
<dbReference type="RefSeq" id="WP_045068645.1">
    <property type="nucleotide sequence ID" value="NZ_JAUZMQ010000002.1"/>
</dbReference>
<keyword evidence="4" id="KW-0804">Transcription</keyword>